<proteinExistence type="predicted"/>
<dbReference type="EMBL" id="CP058207">
    <property type="protein sequence ID" value="QLP26018.1"/>
    <property type="molecule type" value="Genomic_DNA"/>
</dbReference>
<evidence type="ECO:0000259" key="1">
    <source>
        <dbReference type="PROSITE" id="PS50878"/>
    </source>
</evidence>
<dbReference type="SUPFAM" id="SSF56672">
    <property type="entry name" value="DNA/RNA polymerases"/>
    <property type="match status" value="1"/>
</dbReference>
<dbReference type="NCBIfam" id="NF041747">
    <property type="entry name" value="Drt3a"/>
    <property type="match status" value="1"/>
</dbReference>
<gene>
    <name evidence="2" type="ORF">HV018_04670</name>
</gene>
<protein>
    <submittedName>
        <fullName evidence="2">RNA-directed DNA polymerase</fullName>
    </submittedName>
</protein>
<accession>A0A7L5X278</accession>
<keyword evidence="2" id="KW-0808">Transferase</keyword>
<dbReference type="InterPro" id="IPR000477">
    <property type="entry name" value="RT_dom"/>
</dbReference>
<dbReference type="Proteomes" id="UP000510862">
    <property type="component" value="Chromosome"/>
</dbReference>
<keyword evidence="2" id="KW-0695">RNA-directed DNA polymerase</keyword>
<evidence type="ECO:0000313" key="2">
    <source>
        <dbReference type="EMBL" id="QLP26018.1"/>
    </source>
</evidence>
<evidence type="ECO:0000313" key="3">
    <source>
        <dbReference type="Proteomes" id="UP000510862"/>
    </source>
</evidence>
<organism evidence="2 3">
    <name type="scientific">Escherichia marmotae</name>
    <dbReference type="NCBI Taxonomy" id="1499973"/>
    <lineage>
        <taxon>Bacteria</taxon>
        <taxon>Pseudomonadati</taxon>
        <taxon>Pseudomonadota</taxon>
        <taxon>Gammaproteobacteria</taxon>
        <taxon>Enterobacterales</taxon>
        <taxon>Enterobacteriaceae</taxon>
        <taxon>Escherichia</taxon>
    </lineage>
</organism>
<dbReference type="Pfam" id="PF00078">
    <property type="entry name" value="RVT_1"/>
    <property type="match status" value="1"/>
</dbReference>
<dbReference type="GO" id="GO:0003964">
    <property type="term" value="F:RNA-directed DNA polymerase activity"/>
    <property type="evidence" value="ECO:0007669"/>
    <property type="project" value="UniProtKB-KW"/>
</dbReference>
<dbReference type="RefSeq" id="WP_181237228.1">
    <property type="nucleotide sequence ID" value="NZ_CP058207.1"/>
</dbReference>
<dbReference type="PROSITE" id="PS50878">
    <property type="entry name" value="RT_POL"/>
    <property type="match status" value="1"/>
</dbReference>
<reference evidence="2 3" key="1">
    <citation type="submission" date="2020-06" db="EMBL/GenBank/DDBJ databases">
        <title>REHAB project genomes.</title>
        <authorList>
            <person name="Shaw L.P."/>
        </authorList>
    </citation>
    <scope>NUCLEOTIDE SEQUENCE [LARGE SCALE GENOMIC DNA]</scope>
    <source>
        <strain evidence="2 3">RHB42-C09</strain>
    </source>
</reference>
<name>A0A7L5X278_9ESCH</name>
<dbReference type="InterPro" id="IPR043502">
    <property type="entry name" value="DNA/RNA_pol_sf"/>
</dbReference>
<dbReference type="CDD" id="cd01646">
    <property type="entry name" value="RT_Bac_retron_I"/>
    <property type="match status" value="1"/>
</dbReference>
<feature type="domain" description="Reverse transcriptase" evidence="1">
    <location>
        <begin position="1"/>
        <end position="183"/>
    </location>
</feature>
<dbReference type="AlphaFoldDB" id="A0A7L5X278"/>
<keyword evidence="2" id="KW-0548">Nucleotidyltransferase</keyword>
<sequence length="330" mass="38542">MDVLVARKINDNIKRVYSVKQNNRHDIIKKVNVVLNEPVNYYIYRLDIKSFYESIDKNVVLKRVSNNPIVSHNTKKFINSLFRHNAFSENNGLPRGMGLSATLSEIFMEEFDAELARLPEVFYASRYVDDIIIFSFYKIPNYKSYFSNILPEGLSLNERKCREYNIEGSPSKKSEIEFLGYSFIIHHEVKGQLRQVVIRISDDKIKKIKRRIALAVKDYSNNCDADLLRKRIKYLTGNILVNSNKSKTDSLYSGIYYNYQHITDKTQLKELDLFKNRMLFASKGEMGRRISEAGYNLLDAPKKYSFKAGFEKRLLSSFTLEDIVKINKAW</sequence>